<dbReference type="InterPro" id="IPR003644">
    <property type="entry name" value="Calx_beta"/>
</dbReference>
<keyword evidence="9 12" id="KW-1133">Transmembrane helix</keyword>
<dbReference type="AlphaFoldDB" id="A0A3P7MK33"/>
<feature type="transmembrane region" description="Helical" evidence="12">
    <location>
        <begin position="249"/>
        <end position="270"/>
    </location>
</feature>
<keyword evidence="11 12" id="KW-0472">Membrane</keyword>
<dbReference type="Pfam" id="PF03160">
    <property type="entry name" value="Calx-beta"/>
    <property type="match status" value="1"/>
</dbReference>
<protein>
    <recommendedName>
        <fullName evidence="13">Calx-beta domain-containing protein</fullName>
    </recommendedName>
</protein>
<comment type="subcellular location">
    <subcellularLocation>
        <location evidence="1">Endomembrane system</location>
        <topology evidence="1">Multi-pass membrane protein</topology>
    </subcellularLocation>
</comment>
<keyword evidence="2" id="KW-0813">Transport</keyword>
<keyword evidence="4" id="KW-0109">Calcium transport</keyword>
<evidence type="ECO:0000256" key="12">
    <source>
        <dbReference type="SAM" id="Phobius"/>
    </source>
</evidence>
<feature type="non-terminal residue" evidence="14">
    <location>
        <position position="346"/>
    </location>
</feature>
<dbReference type="OrthoDB" id="418484at2759"/>
<evidence type="ECO:0000256" key="8">
    <source>
        <dbReference type="ARBA" id="ARBA00022837"/>
    </source>
</evidence>
<keyword evidence="6" id="KW-0732">Signal</keyword>
<evidence type="ECO:0000256" key="9">
    <source>
        <dbReference type="ARBA" id="ARBA00022989"/>
    </source>
</evidence>
<dbReference type="GO" id="GO:0006816">
    <property type="term" value="P:calcium ion transport"/>
    <property type="evidence" value="ECO:0007669"/>
    <property type="project" value="UniProtKB-KW"/>
</dbReference>
<feature type="transmembrane region" description="Helical" evidence="12">
    <location>
        <begin position="282"/>
        <end position="304"/>
    </location>
</feature>
<organism evidence="14 15">
    <name type="scientific">Cylicostephanus goldi</name>
    <name type="common">Nematode worm</name>
    <dbReference type="NCBI Taxonomy" id="71465"/>
    <lineage>
        <taxon>Eukaryota</taxon>
        <taxon>Metazoa</taxon>
        <taxon>Ecdysozoa</taxon>
        <taxon>Nematoda</taxon>
        <taxon>Chromadorea</taxon>
        <taxon>Rhabditida</taxon>
        <taxon>Rhabditina</taxon>
        <taxon>Rhabditomorpha</taxon>
        <taxon>Strongyloidea</taxon>
        <taxon>Strongylidae</taxon>
        <taxon>Cylicostephanus</taxon>
    </lineage>
</organism>
<evidence type="ECO:0000259" key="13">
    <source>
        <dbReference type="SMART" id="SM00237"/>
    </source>
</evidence>
<evidence type="ECO:0000256" key="2">
    <source>
        <dbReference type="ARBA" id="ARBA00022448"/>
    </source>
</evidence>
<dbReference type="EMBL" id="UYRV01111663">
    <property type="protein sequence ID" value="VDN26920.1"/>
    <property type="molecule type" value="Genomic_DNA"/>
</dbReference>
<dbReference type="SUPFAM" id="SSF141072">
    <property type="entry name" value="CalX-like"/>
    <property type="match status" value="2"/>
</dbReference>
<dbReference type="Pfam" id="PF01699">
    <property type="entry name" value="Na_Ca_ex"/>
    <property type="match status" value="1"/>
</dbReference>
<reference evidence="14 15" key="1">
    <citation type="submission" date="2018-11" db="EMBL/GenBank/DDBJ databases">
        <authorList>
            <consortium name="Pathogen Informatics"/>
        </authorList>
    </citation>
    <scope>NUCLEOTIDE SEQUENCE [LARGE SCALE GENOMIC DNA]</scope>
</reference>
<keyword evidence="7" id="KW-0677">Repeat</keyword>
<keyword evidence="5 12" id="KW-0812">Transmembrane</keyword>
<dbReference type="PANTHER" id="PTHR11878:SF76">
    <property type="entry name" value="CALX-BETA DOMAIN-CONTAINING PROTEIN"/>
    <property type="match status" value="1"/>
</dbReference>
<dbReference type="GO" id="GO:0012505">
    <property type="term" value="C:endomembrane system"/>
    <property type="evidence" value="ECO:0007669"/>
    <property type="project" value="UniProtKB-SubCell"/>
</dbReference>
<evidence type="ECO:0000256" key="3">
    <source>
        <dbReference type="ARBA" id="ARBA00022449"/>
    </source>
</evidence>
<dbReference type="GO" id="GO:0016020">
    <property type="term" value="C:membrane"/>
    <property type="evidence" value="ECO:0007669"/>
    <property type="project" value="InterPro"/>
</dbReference>
<dbReference type="Proteomes" id="UP000271889">
    <property type="component" value="Unassembled WGS sequence"/>
</dbReference>
<dbReference type="PANTHER" id="PTHR11878">
    <property type="entry name" value="SODIUM/CALCIUM EXCHANGER"/>
    <property type="match status" value="1"/>
</dbReference>
<dbReference type="SMART" id="SM00237">
    <property type="entry name" value="Calx_beta"/>
    <property type="match status" value="1"/>
</dbReference>
<gene>
    <name evidence="14" type="ORF">CGOC_LOCUS10523</name>
</gene>
<dbReference type="InterPro" id="IPR038081">
    <property type="entry name" value="CalX-like_sf"/>
</dbReference>
<evidence type="ECO:0000256" key="7">
    <source>
        <dbReference type="ARBA" id="ARBA00022737"/>
    </source>
</evidence>
<feature type="non-terminal residue" evidence="14">
    <location>
        <position position="1"/>
    </location>
</feature>
<keyword evidence="15" id="KW-1185">Reference proteome</keyword>
<sequence>TNLFQIVRHGPCTNEITVNYCTQSGVAKKNLHFLPKSESIKLKPNERTRNIEVVLVDGAEWRPNHTFYVNLKIQVAKENVGWTRLYVTRRGKKHRGDSVVHYETSDVTAQAGHDYVKTSSTLRFVGQEYEKYIDIEIIDDKQDEKDETFNVELTSLEDSEATLGGKRRALVTIVSDDNALMNIVNVHKLMGHYMDKLSPYSASWMDQIRSAVSVDAGDIEHATLGDCIKHGLAFPWKFIFCFVPPPSMLGGWLCFFVALALIGLLTAIVVSADPKIFVPGDFASIFGCMVGMKDAITAITLVALGTSLPDTFASKIAAENVGSAPYLAIEKVTLIQDDSADNAVGN</sequence>
<dbReference type="GO" id="GO:0007154">
    <property type="term" value="P:cell communication"/>
    <property type="evidence" value="ECO:0007669"/>
    <property type="project" value="InterPro"/>
</dbReference>
<evidence type="ECO:0000313" key="14">
    <source>
        <dbReference type="EMBL" id="VDN26920.1"/>
    </source>
</evidence>
<dbReference type="InterPro" id="IPR004837">
    <property type="entry name" value="NaCa_Exmemb"/>
</dbReference>
<dbReference type="Gene3D" id="2.60.40.2030">
    <property type="match status" value="2"/>
</dbReference>
<keyword evidence="10" id="KW-0406">Ion transport</keyword>
<accession>A0A3P7MK33</accession>
<dbReference type="InterPro" id="IPR051171">
    <property type="entry name" value="CaCA"/>
</dbReference>
<evidence type="ECO:0000256" key="11">
    <source>
        <dbReference type="ARBA" id="ARBA00023136"/>
    </source>
</evidence>
<evidence type="ECO:0000256" key="1">
    <source>
        <dbReference type="ARBA" id="ARBA00004127"/>
    </source>
</evidence>
<dbReference type="Gene3D" id="1.20.1420.30">
    <property type="entry name" value="NCX, central ion-binding region"/>
    <property type="match status" value="1"/>
</dbReference>
<evidence type="ECO:0000256" key="10">
    <source>
        <dbReference type="ARBA" id="ARBA00023065"/>
    </source>
</evidence>
<keyword evidence="8" id="KW-0106">Calcium</keyword>
<keyword evidence="3" id="KW-0050">Antiport</keyword>
<evidence type="ECO:0000256" key="5">
    <source>
        <dbReference type="ARBA" id="ARBA00022692"/>
    </source>
</evidence>
<dbReference type="GO" id="GO:0015297">
    <property type="term" value="F:antiporter activity"/>
    <property type="evidence" value="ECO:0007669"/>
    <property type="project" value="UniProtKB-KW"/>
</dbReference>
<name>A0A3P7MK33_CYLGO</name>
<dbReference type="InterPro" id="IPR044880">
    <property type="entry name" value="NCX_ion-bd_dom_sf"/>
</dbReference>
<evidence type="ECO:0000313" key="15">
    <source>
        <dbReference type="Proteomes" id="UP000271889"/>
    </source>
</evidence>
<feature type="domain" description="Calx-beta" evidence="13">
    <location>
        <begin position="50"/>
        <end position="154"/>
    </location>
</feature>
<evidence type="ECO:0000256" key="4">
    <source>
        <dbReference type="ARBA" id="ARBA00022568"/>
    </source>
</evidence>
<evidence type="ECO:0000256" key="6">
    <source>
        <dbReference type="ARBA" id="ARBA00022729"/>
    </source>
</evidence>
<proteinExistence type="predicted"/>